<dbReference type="Gramene" id="TraesROB_scaffold_034762_01G000300.1">
    <property type="protein sequence ID" value="TraesROB_scaffold_034762_01G000300.1"/>
    <property type="gene ID" value="TraesROB_scaffold_034762_01G000300"/>
</dbReference>
<dbReference type="Proteomes" id="UP000019116">
    <property type="component" value="Chromosome 4B"/>
</dbReference>
<accession>A0A3B6IZY9</accession>
<dbReference type="STRING" id="4565.A0A3B6IZY9"/>
<evidence type="ECO:0000313" key="1">
    <source>
        <dbReference type="EnsemblPlants" id="TraesCS4B02G366200.1"/>
    </source>
</evidence>
<dbReference type="PaxDb" id="4565-Traes_4BL_5E3139CBC.1"/>
<dbReference type="Gramene" id="TraesSYM4B03G02430420.1">
    <property type="protein sequence ID" value="TraesSYM4B03G02430420.1"/>
    <property type="gene ID" value="TraesSYM4B03G02430420"/>
</dbReference>
<dbReference type="AlphaFoldDB" id="A0A3B6IZY9"/>
<keyword evidence="2" id="KW-1185">Reference proteome</keyword>
<dbReference type="Gramene" id="TraesCS4B03G0945400.1">
    <property type="protein sequence ID" value="TraesCS4B03G0945400.1.CDS"/>
    <property type="gene ID" value="TraesCS4B03G0945400"/>
</dbReference>
<dbReference type="OrthoDB" id="1738055at2759"/>
<evidence type="ECO:0000313" key="2">
    <source>
        <dbReference type="Proteomes" id="UP000019116"/>
    </source>
</evidence>
<dbReference type="EnsemblPlants" id="TraesCS4B02G366200.1">
    <property type="protein sequence ID" value="TraesCS4B02G366200.1"/>
    <property type="gene ID" value="TraesCS4B02G366200"/>
</dbReference>
<dbReference type="Gramene" id="TraesARI4B03G02440770.1">
    <property type="protein sequence ID" value="TraesARI4B03G02440770.1"/>
    <property type="gene ID" value="TraesARI4B03G02440770"/>
</dbReference>
<proteinExistence type="predicted"/>
<dbReference type="Gramene" id="TraesLAC4B03G02356600.1">
    <property type="protein sequence ID" value="TraesLAC4B03G02356600.1"/>
    <property type="gene ID" value="TraesLAC4B03G02356600"/>
</dbReference>
<protein>
    <submittedName>
        <fullName evidence="1">Uncharacterized protein</fullName>
    </submittedName>
</protein>
<organism evidence="1">
    <name type="scientific">Triticum aestivum</name>
    <name type="common">Wheat</name>
    <dbReference type="NCBI Taxonomy" id="4565"/>
    <lineage>
        <taxon>Eukaryota</taxon>
        <taxon>Viridiplantae</taxon>
        <taxon>Streptophyta</taxon>
        <taxon>Embryophyta</taxon>
        <taxon>Tracheophyta</taxon>
        <taxon>Spermatophyta</taxon>
        <taxon>Magnoliopsida</taxon>
        <taxon>Liliopsida</taxon>
        <taxon>Poales</taxon>
        <taxon>Poaceae</taxon>
        <taxon>BOP clade</taxon>
        <taxon>Pooideae</taxon>
        <taxon>Triticodae</taxon>
        <taxon>Triticeae</taxon>
        <taxon>Triticinae</taxon>
        <taxon>Triticum</taxon>
    </lineage>
</organism>
<dbReference type="Gramene" id="TraesJAG4B03G02400880.1">
    <property type="protein sequence ID" value="TraesJAG4B03G02400880.1"/>
    <property type="gene ID" value="TraesJAG4B03G02400880"/>
</dbReference>
<dbReference type="Gramene" id="TraesCLE_scaffold_029476_01G000100.1">
    <property type="protein sequence ID" value="TraesCLE_scaffold_029476_01G000100.1"/>
    <property type="gene ID" value="TraesCLE_scaffold_029476_01G000100"/>
</dbReference>
<dbReference type="Gramene" id="TraesSTA4B03G02398300.1">
    <property type="protein sequence ID" value="TraesSTA4B03G02398300.1"/>
    <property type="gene ID" value="TraesSTA4B03G02398300"/>
</dbReference>
<dbReference type="Gramene" id="TraesCAD_scaffold_005862_01G000900.1">
    <property type="protein sequence ID" value="TraesCAD_scaffold_005862_01G000900.1"/>
    <property type="gene ID" value="TraesCAD_scaffold_005862_01G000900"/>
</dbReference>
<reference evidence="1" key="1">
    <citation type="submission" date="2018-08" db="EMBL/GenBank/DDBJ databases">
        <authorList>
            <person name="Rossello M."/>
        </authorList>
    </citation>
    <scope>NUCLEOTIDE SEQUENCE [LARGE SCALE GENOMIC DNA]</scope>
    <source>
        <strain evidence="1">cv. Chinese Spring</strain>
    </source>
</reference>
<dbReference type="Gramene" id="TraesLDM4B03G02405170.1">
    <property type="protein sequence ID" value="TraesLDM4B03G02405170.1"/>
    <property type="gene ID" value="TraesLDM4B03G02405170"/>
</dbReference>
<dbReference type="Gramene" id="TraesCS4B02G366200.1">
    <property type="protein sequence ID" value="TraesCS4B02G366200.1"/>
    <property type="gene ID" value="TraesCS4B02G366200"/>
</dbReference>
<dbReference type="Gramene" id="TraesMAC4B03G02400580.1">
    <property type="protein sequence ID" value="TraesMAC4B03G02400580.1"/>
    <property type="gene ID" value="TraesMAC4B03G02400580"/>
</dbReference>
<dbReference type="Gramene" id="TraesWEE_scaffold_031393_01G000400.1">
    <property type="protein sequence ID" value="TraesWEE_scaffold_031393_01G000400.1"/>
    <property type="gene ID" value="TraesWEE_scaffold_031393_01G000400"/>
</dbReference>
<dbReference type="Gramene" id="TraesNOR4B03G02421460.1">
    <property type="protein sequence ID" value="TraesNOR4B03G02421460.1"/>
    <property type="gene ID" value="TraesNOR4B03G02421460"/>
</dbReference>
<dbReference type="Gramene" id="TraesRN4B0100979100.1">
    <property type="protein sequence ID" value="TraesRN4B0100979100.1"/>
    <property type="gene ID" value="TraesRN4B0100979100"/>
</dbReference>
<dbReference type="Gramene" id="TraesJUL4B03G02422080.1">
    <property type="protein sequence ID" value="TraesJUL4B03G02422080.1"/>
    <property type="gene ID" value="TraesJUL4B03G02422080"/>
</dbReference>
<name>A0A3B6IZY9_WHEAT</name>
<sequence>MLLTSFRDTCFVEIVPPYQAPRREHWPSFWFEVHYNSLYDAPDLPSKYRPRKKLVLDSHVASGLNFITWPCRYCWPATSWRADIYL</sequence>
<reference evidence="1" key="2">
    <citation type="submission" date="2018-10" db="UniProtKB">
        <authorList>
            <consortium name="EnsemblPlants"/>
        </authorList>
    </citation>
    <scope>IDENTIFICATION</scope>
</reference>